<reference evidence="1" key="1">
    <citation type="submission" date="2021-11" db="EMBL/GenBank/DDBJ databases">
        <title>Fusarium solani-melongenae Genome sequencing and assembly.</title>
        <authorList>
            <person name="Xie S."/>
            <person name="Huang L."/>
            <person name="Zhang X."/>
        </authorList>
    </citation>
    <scope>NUCLEOTIDE SEQUENCE</scope>
    <source>
        <strain evidence="1">CRI 24-3</strain>
    </source>
</reference>
<gene>
    <name evidence="1" type="ORF">LCI18_000111</name>
</gene>
<protein>
    <submittedName>
        <fullName evidence="1">Uncharacterized protein</fullName>
    </submittedName>
</protein>
<name>A0ACD3YJZ7_FUSSC</name>
<proteinExistence type="predicted"/>
<dbReference type="Proteomes" id="UP000830768">
    <property type="component" value="Chromosome 1"/>
</dbReference>
<evidence type="ECO:0000313" key="1">
    <source>
        <dbReference type="EMBL" id="UPK89176.1"/>
    </source>
</evidence>
<accession>A0ACD3YJZ7</accession>
<organism evidence="1 2">
    <name type="scientific">Fusarium solani subsp. cucurbitae</name>
    <name type="common">Neocosmosporum cucurbitae</name>
    <dbReference type="NCBI Taxonomy" id="2747967"/>
    <lineage>
        <taxon>Eukaryota</taxon>
        <taxon>Fungi</taxon>
        <taxon>Dikarya</taxon>
        <taxon>Ascomycota</taxon>
        <taxon>Pezizomycotina</taxon>
        <taxon>Sordariomycetes</taxon>
        <taxon>Hypocreomycetidae</taxon>
        <taxon>Hypocreales</taxon>
        <taxon>Nectriaceae</taxon>
        <taxon>Fusarium</taxon>
        <taxon>Fusarium solani species complex</taxon>
    </lineage>
</organism>
<sequence>MVSTTHINLSRMGAADLCDECLVVLLDDSVEEFYEGKMSKNDDTPTLRHVHEVQYRELYSFYHTYDEDEDEYEDEDESEGDASPYMDGLFIAGVPSRRWKDELPGLPAMAKAAEVGCLLCQFLRQAILRKRVSYEGPIQVLAGYIWGANRSWVEQRDDGLVAWRCEVLDGRGYLLSAIDFNVETRNGKLSPGGIVTWLRMDGKRSPTPLGVHNVEWMKDTLGQCEEKCNHIEAGTDFLPTRLIDVGTETGDDARLMRTADSSDQGLKYAALSYCWGPKEDAAKQTKTTRSNLSQHLQGMPLRDMVPVVRDAILVCKALNIQYLWVDALCILQDDSDDWDKESQIMGHIFYFSFLTICPLSSNSCLEGFLRPRPPGLEIEFQSSRRKSIRGTYTLFERRSTLENLGIDLKYCQDLDRDQSSWVTRGWTLQEDLMSLRILFFGTSMCHFSCKGLDRSENGHHSSVRASDVTARDIMSWSLKPQGRLSHAQRGELHDRWGETYRITQRKRTYREDILPAISGLAKQYAALTNEAYFAGLWENTLHYDLLWRIRIPHPGDLEKTLQRIRNQRPYIAPSWSWSSQQKPVETLRVRTYNASKRPGVIITPNPPLPSHSRSEFILEEINMDSWGKNPFGQLKGGSIKVSGKVAPFPSDVLMKPCHRGRPALGYFANNYGTCHWDWSSEVSTVQQPGKMRLLLLLSCCAATIDWDPLIWNANPEENHKEIHSAFVERNPLCRTIWKDYVGSEDCRCCKDENLPRNAWGIVIHPAEEPDSFYRVGAFTLLAYSGGTDVFKNVASQTIKLV</sequence>
<dbReference type="EMBL" id="CP090030">
    <property type="protein sequence ID" value="UPK89176.1"/>
    <property type="molecule type" value="Genomic_DNA"/>
</dbReference>
<keyword evidence="2" id="KW-1185">Reference proteome</keyword>
<evidence type="ECO:0000313" key="2">
    <source>
        <dbReference type="Proteomes" id="UP000830768"/>
    </source>
</evidence>